<sequence>MEILRPFRERIESLDEQIAALIADRLRVCSEVALVKKSEGIPMMQPDRVAAVRSAYAERGRALGVSPGFMSELASLLISEACRLEDEIIDGAG</sequence>
<gene>
    <name evidence="2" type="ORF">EKG83_30570</name>
</gene>
<dbReference type="OrthoDB" id="4479197at2"/>
<dbReference type="Proteomes" id="UP000325787">
    <property type="component" value="Chromosome"/>
</dbReference>
<evidence type="ECO:0000259" key="1">
    <source>
        <dbReference type="PROSITE" id="PS51168"/>
    </source>
</evidence>
<dbReference type="AlphaFoldDB" id="A0A5Q0H5I6"/>
<keyword evidence="3" id="KW-1185">Reference proteome</keyword>
<dbReference type="EMBL" id="CP034550">
    <property type="protein sequence ID" value="QFZ21155.1"/>
    <property type="molecule type" value="Genomic_DNA"/>
</dbReference>
<accession>A0A5Q0H5I6</accession>
<dbReference type="InterPro" id="IPR036263">
    <property type="entry name" value="Chorismate_II_sf"/>
</dbReference>
<dbReference type="KEGG" id="ssyi:EKG83_30570"/>
<evidence type="ECO:0000313" key="2">
    <source>
        <dbReference type="EMBL" id="QFZ21155.1"/>
    </source>
</evidence>
<dbReference type="GO" id="GO:0004106">
    <property type="term" value="F:chorismate mutase activity"/>
    <property type="evidence" value="ECO:0007669"/>
    <property type="project" value="InterPro"/>
</dbReference>
<feature type="domain" description="Chorismate mutase" evidence="1">
    <location>
        <begin position="1"/>
        <end position="89"/>
    </location>
</feature>
<organism evidence="2 3">
    <name type="scientific">Saccharothrix syringae</name>
    <name type="common">Nocardiopsis syringae</name>
    <dbReference type="NCBI Taxonomy" id="103733"/>
    <lineage>
        <taxon>Bacteria</taxon>
        <taxon>Bacillati</taxon>
        <taxon>Actinomycetota</taxon>
        <taxon>Actinomycetes</taxon>
        <taxon>Pseudonocardiales</taxon>
        <taxon>Pseudonocardiaceae</taxon>
        <taxon>Saccharothrix</taxon>
    </lineage>
</organism>
<evidence type="ECO:0000313" key="3">
    <source>
        <dbReference type="Proteomes" id="UP000325787"/>
    </source>
</evidence>
<proteinExistence type="predicted"/>
<dbReference type="RefSeq" id="WP_033432007.1">
    <property type="nucleotide sequence ID" value="NZ_CP034550.1"/>
</dbReference>
<dbReference type="GO" id="GO:0046417">
    <property type="term" value="P:chorismate metabolic process"/>
    <property type="evidence" value="ECO:0007669"/>
    <property type="project" value="InterPro"/>
</dbReference>
<dbReference type="InterPro" id="IPR036979">
    <property type="entry name" value="CM_dom_sf"/>
</dbReference>
<dbReference type="InterPro" id="IPR002701">
    <property type="entry name" value="CM_II_prokaryot"/>
</dbReference>
<protein>
    <submittedName>
        <fullName evidence="2">Chorismate mutase</fullName>
    </submittedName>
</protein>
<dbReference type="Gene3D" id="1.20.59.10">
    <property type="entry name" value="Chorismate mutase"/>
    <property type="match status" value="1"/>
</dbReference>
<dbReference type="SMART" id="SM00830">
    <property type="entry name" value="CM_2"/>
    <property type="match status" value="1"/>
</dbReference>
<reference evidence="3" key="1">
    <citation type="journal article" date="2021" name="Curr. Microbiol.">
        <title>Complete genome of nocamycin-producing strain Saccharothrix syringae NRRL B-16468 reveals the biosynthetic potential for secondary metabolites.</title>
        <authorList>
            <person name="Mo X."/>
            <person name="Yang S."/>
        </authorList>
    </citation>
    <scope>NUCLEOTIDE SEQUENCE [LARGE SCALE GENOMIC DNA]</scope>
    <source>
        <strain evidence="3">ATCC 51364 / DSM 43886 / JCM 6844 / KCTC 9398 / NBRC 14523 / NRRL B-16468 / INA 2240</strain>
    </source>
</reference>
<dbReference type="PROSITE" id="PS51168">
    <property type="entry name" value="CHORISMATE_MUT_2"/>
    <property type="match status" value="1"/>
</dbReference>
<dbReference type="SUPFAM" id="SSF48600">
    <property type="entry name" value="Chorismate mutase II"/>
    <property type="match status" value="1"/>
</dbReference>
<name>A0A5Q0H5I6_SACSY</name>
<dbReference type="Pfam" id="PF01817">
    <property type="entry name" value="CM_2"/>
    <property type="match status" value="1"/>
</dbReference>